<evidence type="ECO:0000256" key="2">
    <source>
        <dbReference type="ARBA" id="ARBA00004718"/>
    </source>
</evidence>
<dbReference type="InterPro" id="IPR038654">
    <property type="entry name" value="PINIT_sf"/>
</dbReference>
<dbReference type="GO" id="GO:0000785">
    <property type="term" value="C:chromatin"/>
    <property type="evidence" value="ECO:0007669"/>
    <property type="project" value="TreeGrafter"/>
</dbReference>
<sequence length="695" mass="75945">MIASMRVNELQTVLSMFKMPKLGKKQELIQRCTDLLRTPALQIQVANQVKILVGKNNSRAAPYSVPMRNCMPNGIIMNGNSGGYTGYRGGAPLLHQMQSSAIHQQARILRNFVPVPLPFYDWHKTVLEPMELPAIMSGVKTPCKQSFTFSLPREYFVNWSINSPLPRYEIQLRFFQVPENYASQELPDDFPLNCVARIEEQHVQLPALIPTNKPNVEPKRPSRPVDITQYCVNVRDPSRPMRLMVEWTGDKRAWAVAIYLVYRVTSEILRDRATGAAKSAASGDVTNNDRPSHRQEEHVTRDLIRARLGGGNDDDIAMAQLKISLLCPLSRTRITLPARCKHCHHLQCFDLYNYLQMNEKRPTWRCPVCSGPAAFKNIIIDEYFQNMLTNVDCDTTEVELLVDGSYKTVKAECVDLDDDDIPTSTAAADRASVGSGDPSTSAPSSAPPRPRSHDDDIIVLSDSDDEDGAVQRAIRASMADSTISAPKPTSPTPRSRDSSIIIIDDESPPRPQQQQQQQQAQNKTCNGAATSMATLSPPSTSTCALGAPSVCSSTITSNGVLGNSRVAAPQPQSVLSGHQSIYNTTTPLSYYHQSQWSQPAASRPQYPTPQSQPATALSAGSAFSYKPPQPLPMILGRYQPGGSTVPFGYSTASAASQASQHFAGGTNLQQVLASLVQQSAYANGAAGAGSTNTSQ</sequence>
<dbReference type="GO" id="GO:0006357">
    <property type="term" value="P:regulation of transcription by RNA polymerase II"/>
    <property type="evidence" value="ECO:0007669"/>
    <property type="project" value="TreeGrafter"/>
</dbReference>
<feature type="domain" description="SP-RING-type" evidence="13">
    <location>
        <begin position="312"/>
        <end position="393"/>
    </location>
</feature>
<dbReference type="InterPro" id="IPR023321">
    <property type="entry name" value="PINIT"/>
</dbReference>
<evidence type="ECO:0000256" key="4">
    <source>
        <dbReference type="ARBA" id="ARBA00022679"/>
    </source>
</evidence>
<keyword evidence="7" id="KW-0833">Ubl conjugation pathway</keyword>
<feature type="region of interest" description="Disordered" evidence="11">
    <location>
        <begin position="275"/>
        <end position="297"/>
    </location>
</feature>
<keyword evidence="5" id="KW-0479">Metal-binding</keyword>
<dbReference type="PANTHER" id="PTHR10782:SF94">
    <property type="entry name" value="SUPPRESSOR OF VARIEGATION 2-10, ISOFORM I"/>
    <property type="match status" value="1"/>
</dbReference>
<reference evidence="16" key="1">
    <citation type="journal article" date="2015" name="Nat. Genet.">
        <title>The genome and transcriptome of the zoonotic hookworm Ancylostoma ceylanicum identify infection-specific gene families.</title>
        <authorList>
            <person name="Schwarz E.M."/>
            <person name="Hu Y."/>
            <person name="Antoshechkin I."/>
            <person name="Miller M.M."/>
            <person name="Sternberg P.W."/>
            <person name="Aroian R.V."/>
        </authorList>
    </citation>
    <scope>NUCLEOTIDE SEQUENCE</scope>
    <source>
        <strain evidence="16">HY135</strain>
    </source>
</reference>
<feature type="region of interest" description="Disordered" evidence="11">
    <location>
        <begin position="418"/>
        <end position="543"/>
    </location>
</feature>
<dbReference type="STRING" id="53326.A0A016U6L0"/>
<evidence type="ECO:0000259" key="13">
    <source>
        <dbReference type="PROSITE" id="PS51044"/>
    </source>
</evidence>
<keyword evidence="16" id="KW-1185">Reference proteome</keyword>
<dbReference type="SUPFAM" id="SSF68906">
    <property type="entry name" value="SAP domain"/>
    <property type="match status" value="1"/>
</dbReference>
<evidence type="ECO:0000256" key="8">
    <source>
        <dbReference type="ARBA" id="ARBA00022833"/>
    </source>
</evidence>
<feature type="compositionally biased region" description="Polar residues" evidence="11">
    <location>
        <begin position="522"/>
        <end position="543"/>
    </location>
</feature>
<feature type="domain" description="SAP" evidence="12">
    <location>
        <begin position="2"/>
        <end position="36"/>
    </location>
</feature>
<dbReference type="UniPathway" id="UPA00886"/>
<dbReference type="InterPro" id="IPR004181">
    <property type="entry name" value="Znf_MIZ"/>
</dbReference>
<evidence type="ECO:0000256" key="5">
    <source>
        <dbReference type="ARBA" id="ARBA00022723"/>
    </source>
</evidence>
<evidence type="ECO:0000256" key="9">
    <source>
        <dbReference type="ARBA" id="ARBA00023242"/>
    </source>
</evidence>
<gene>
    <name evidence="15" type="primary">Acey_s0053.g2312</name>
    <name evidence="15" type="synonym">Acey-gei-17</name>
    <name evidence="15" type="ORF">Y032_0053g2312</name>
</gene>
<dbReference type="GO" id="GO:0003712">
    <property type="term" value="F:transcription coregulator activity"/>
    <property type="evidence" value="ECO:0007669"/>
    <property type="project" value="TreeGrafter"/>
</dbReference>
<dbReference type="GO" id="GO:0061665">
    <property type="term" value="F:SUMO ligase activity"/>
    <property type="evidence" value="ECO:0007669"/>
    <property type="project" value="TreeGrafter"/>
</dbReference>
<comment type="pathway">
    <text evidence="2">Protein modification; protein sumoylation.</text>
</comment>
<dbReference type="GO" id="GO:0008270">
    <property type="term" value="F:zinc ion binding"/>
    <property type="evidence" value="ECO:0007669"/>
    <property type="project" value="UniProtKB-KW"/>
</dbReference>
<comment type="subcellular location">
    <subcellularLocation>
        <location evidence="1">Nucleus</location>
    </subcellularLocation>
</comment>
<dbReference type="Pfam" id="PF02891">
    <property type="entry name" value="zf-MIZ"/>
    <property type="match status" value="1"/>
</dbReference>
<dbReference type="GO" id="GO:0016925">
    <property type="term" value="P:protein sumoylation"/>
    <property type="evidence" value="ECO:0007669"/>
    <property type="project" value="UniProtKB-UniPathway"/>
</dbReference>
<dbReference type="OrthoDB" id="5875376at2759"/>
<dbReference type="EMBL" id="JARK01001389">
    <property type="protein sequence ID" value="EYC10820.1"/>
    <property type="molecule type" value="Genomic_DNA"/>
</dbReference>
<dbReference type="Gene3D" id="3.30.40.10">
    <property type="entry name" value="Zinc/RING finger domain, C3HC4 (zinc finger)"/>
    <property type="match status" value="1"/>
</dbReference>
<accession>A0A016U6L0</accession>
<comment type="similarity">
    <text evidence="3">Belongs to the PIAS family.</text>
</comment>
<evidence type="ECO:0008006" key="17">
    <source>
        <dbReference type="Google" id="ProtNLM"/>
    </source>
</evidence>
<keyword evidence="8" id="KW-0862">Zinc</keyword>
<evidence type="ECO:0000259" key="12">
    <source>
        <dbReference type="PROSITE" id="PS50800"/>
    </source>
</evidence>
<comment type="caution">
    <text evidence="15">The sequence shown here is derived from an EMBL/GenBank/DDBJ whole genome shotgun (WGS) entry which is preliminary data.</text>
</comment>
<dbReference type="Gene3D" id="2.60.120.780">
    <property type="entry name" value="PINIT domain"/>
    <property type="match status" value="1"/>
</dbReference>
<feature type="compositionally biased region" description="Low complexity" evidence="11">
    <location>
        <begin position="512"/>
        <end position="521"/>
    </location>
</feature>
<dbReference type="Proteomes" id="UP000024635">
    <property type="component" value="Unassembled WGS sequence"/>
</dbReference>
<evidence type="ECO:0000313" key="16">
    <source>
        <dbReference type="Proteomes" id="UP000024635"/>
    </source>
</evidence>
<dbReference type="CDD" id="cd16650">
    <property type="entry name" value="SP-RING_PIAS-like"/>
    <property type="match status" value="1"/>
</dbReference>
<evidence type="ECO:0000313" key="15">
    <source>
        <dbReference type="EMBL" id="EYC10820.1"/>
    </source>
</evidence>
<dbReference type="Gene3D" id="1.10.720.30">
    <property type="entry name" value="SAP domain"/>
    <property type="match status" value="1"/>
</dbReference>
<keyword evidence="6 10" id="KW-0863">Zinc-finger</keyword>
<dbReference type="InterPro" id="IPR036361">
    <property type="entry name" value="SAP_dom_sf"/>
</dbReference>
<keyword evidence="9" id="KW-0539">Nucleus</keyword>
<dbReference type="PROSITE" id="PS51044">
    <property type="entry name" value="ZF_SP_RING"/>
    <property type="match status" value="1"/>
</dbReference>
<protein>
    <recommendedName>
        <fullName evidence="17">MIZ/SP-RING zinc finger</fullName>
    </recommendedName>
</protein>
<dbReference type="PANTHER" id="PTHR10782">
    <property type="entry name" value="ZINC FINGER MIZ DOMAIN-CONTAINING PROTEIN"/>
    <property type="match status" value="1"/>
</dbReference>
<dbReference type="AlphaFoldDB" id="A0A016U6L0"/>
<dbReference type="PROSITE" id="PS51466">
    <property type="entry name" value="PINIT"/>
    <property type="match status" value="1"/>
</dbReference>
<name>A0A016U6L0_9BILA</name>
<evidence type="ECO:0000259" key="14">
    <source>
        <dbReference type="PROSITE" id="PS51466"/>
    </source>
</evidence>
<evidence type="ECO:0000256" key="3">
    <source>
        <dbReference type="ARBA" id="ARBA00005383"/>
    </source>
</evidence>
<keyword evidence="4" id="KW-0808">Transferase</keyword>
<organism evidence="15 16">
    <name type="scientific">Ancylostoma ceylanicum</name>
    <dbReference type="NCBI Taxonomy" id="53326"/>
    <lineage>
        <taxon>Eukaryota</taxon>
        <taxon>Metazoa</taxon>
        <taxon>Ecdysozoa</taxon>
        <taxon>Nematoda</taxon>
        <taxon>Chromadorea</taxon>
        <taxon>Rhabditida</taxon>
        <taxon>Rhabditina</taxon>
        <taxon>Rhabditomorpha</taxon>
        <taxon>Strongyloidea</taxon>
        <taxon>Ancylostomatidae</taxon>
        <taxon>Ancylostomatinae</taxon>
        <taxon>Ancylostoma</taxon>
    </lineage>
</organism>
<dbReference type="InterPro" id="IPR013083">
    <property type="entry name" value="Znf_RING/FYVE/PHD"/>
</dbReference>
<evidence type="ECO:0000256" key="6">
    <source>
        <dbReference type="ARBA" id="ARBA00022771"/>
    </source>
</evidence>
<dbReference type="GO" id="GO:0005634">
    <property type="term" value="C:nucleus"/>
    <property type="evidence" value="ECO:0007669"/>
    <property type="project" value="UniProtKB-SubCell"/>
</dbReference>
<evidence type="ECO:0000256" key="11">
    <source>
        <dbReference type="SAM" id="MobiDB-lite"/>
    </source>
</evidence>
<feature type="region of interest" description="Disordered" evidence="11">
    <location>
        <begin position="594"/>
        <end position="622"/>
    </location>
</feature>
<feature type="domain" description="PINIT" evidence="14">
    <location>
        <begin position="97"/>
        <end position="264"/>
    </location>
</feature>
<dbReference type="InterPro" id="IPR003034">
    <property type="entry name" value="SAP_dom"/>
</dbReference>
<proteinExistence type="inferred from homology"/>
<dbReference type="PROSITE" id="PS50800">
    <property type="entry name" value="SAP"/>
    <property type="match status" value="1"/>
</dbReference>
<evidence type="ECO:0000256" key="10">
    <source>
        <dbReference type="PROSITE-ProRule" id="PRU00452"/>
    </source>
</evidence>
<evidence type="ECO:0000256" key="1">
    <source>
        <dbReference type="ARBA" id="ARBA00004123"/>
    </source>
</evidence>
<dbReference type="Pfam" id="PF14324">
    <property type="entry name" value="PINIT"/>
    <property type="match status" value="1"/>
</dbReference>
<evidence type="ECO:0000256" key="7">
    <source>
        <dbReference type="ARBA" id="ARBA00022786"/>
    </source>
</evidence>